<proteinExistence type="predicted"/>
<dbReference type="Proteomes" id="UP000467428">
    <property type="component" value="Chromosome"/>
</dbReference>
<keyword evidence="4" id="KW-1185">Reference proteome</keyword>
<reference evidence="3 4" key="1">
    <citation type="journal article" date="2019" name="Emerg. Microbes Infect.">
        <title>Comprehensive subspecies identification of 175 nontuberculous mycobacteria species based on 7547 genomic profiles.</title>
        <authorList>
            <person name="Matsumoto Y."/>
            <person name="Kinjo T."/>
            <person name="Motooka D."/>
            <person name="Nabeya D."/>
            <person name="Jung N."/>
            <person name="Uechi K."/>
            <person name="Horii T."/>
            <person name="Iida T."/>
            <person name="Fujita J."/>
            <person name="Nakamura S."/>
        </authorList>
    </citation>
    <scope>NUCLEOTIDE SEQUENCE [LARGE SCALE GENOMIC DNA]</scope>
    <source>
        <strain evidence="3 4">JCM 18538</strain>
    </source>
</reference>
<dbReference type="AlphaFoldDB" id="A0A7I7S773"/>
<feature type="region of interest" description="Disordered" evidence="1">
    <location>
        <begin position="29"/>
        <end position="86"/>
    </location>
</feature>
<evidence type="ECO:0000313" key="3">
    <source>
        <dbReference type="EMBL" id="BBY52169.1"/>
    </source>
</evidence>
<keyword evidence="2" id="KW-0732">Signal</keyword>
<gene>
    <name evidence="3" type="ORF">MARA_56370</name>
</gene>
<sequence length="86" mass="8427">MKTKVKLLTATVGTGALLTMGGVTIATSAAEEPAPVPPGPVSPSITTSEVTTGETSTEATAPPVPETSVAEPPVTATTPSGFAEPH</sequence>
<feature type="signal peptide" evidence="2">
    <location>
        <begin position="1"/>
        <end position="25"/>
    </location>
</feature>
<dbReference type="EMBL" id="AP022593">
    <property type="protein sequence ID" value="BBY52169.1"/>
    <property type="molecule type" value="Genomic_DNA"/>
</dbReference>
<organism evidence="3 4">
    <name type="scientific">Mycolicibacterium arabiense</name>
    <dbReference type="NCBI Taxonomy" id="1286181"/>
    <lineage>
        <taxon>Bacteria</taxon>
        <taxon>Bacillati</taxon>
        <taxon>Actinomycetota</taxon>
        <taxon>Actinomycetes</taxon>
        <taxon>Mycobacteriales</taxon>
        <taxon>Mycobacteriaceae</taxon>
        <taxon>Mycolicibacterium</taxon>
    </lineage>
</organism>
<accession>A0A7I7S773</accession>
<protein>
    <submittedName>
        <fullName evidence="3">Uncharacterized protein</fullName>
    </submittedName>
</protein>
<evidence type="ECO:0000256" key="2">
    <source>
        <dbReference type="SAM" id="SignalP"/>
    </source>
</evidence>
<geneLocation type="plasmid" evidence="4">
    <name>pjcm18538 dna</name>
</geneLocation>
<evidence type="ECO:0000256" key="1">
    <source>
        <dbReference type="SAM" id="MobiDB-lite"/>
    </source>
</evidence>
<feature type="chain" id="PRO_5039481143" evidence="2">
    <location>
        <begin position="26"/>
        <end position="86"/>
    </location>
</feature>
<feature type="compositionally biased region" description="Low complexity" evidence="1">
    <location>
        <begin position="42"/>
        <end position="60"/>
    </location>
</feature>
<dbReference type="KEGG" id="marz:MARA_56370"/>
<evidence type="ECO:0000313" key="4">
    <source>
        <dbReference type="Proteomes" id="UP000467428"/>
    </source>
</evidence>
<dbReference type="RefSeq" id="WP_163923998.1">
    <property type="nucleotide sequence ID" value="NZ_AP022593.1"/>
</dbReference>
<name>A0A7I7S773_9MYCO</name>